<feature type="region of interest" description="Disordered" evidence="2">
    <location>
        <begin position="14"/>
        <end position="35"/>
    </location>
</feature>
<feature type="compositionally biased region" description="Low complexity" evidence="2">
    <location>
        <begin position="114"/>
        <end position="126"/>
    </location>
</feature>
<organism evidence="4">
    <name type="scientific">Prasinoderma singulare</name>
    <dbReference type="NCBI Taxonomy" id="676789"/>
    <lineage>
        <taxon>Eukaryota</taxon>
        <taxon>Viridiplantae</taxon>
        <taxon>Prasinodermophyta</taxon>
        <taxon>Prasinodermophyceae</taxon>
        <taxon>Prasinodermales</taxon>
        <taxon>Prasinodermaceae</taxon>
        <taxon>Prasinoderma</taxon>
    </lineage>
</organism>
<dbReference type="PANTHER" id="PTHR31245">
    <property type="entry name" value="UBIQUITIN SYSTEM COMPONENT CUE PROTEIN"/>
    <property type="match status" value="1"/>
</dbReference>
<dbReference type="InterPro" id="IPR003892">
    <property type="entry name" value="CUE"/>
</dbReference>
<evidence type="ECO:0000256" key="1">
    <source>
        <dbReference type="SAM" id="Coils"/>
    </source>
</evidence>
<proteinExistence type="predicted"/>
<sequence>MALCGKRHSFELPGEGGQAALSPASNAGHGRAKRARGAHYAAQVALVEQQEQLRLQRSARREQILAHLRARFPAMDHKVVSEVLERCGEDVEAAVAQLSSLELATAPVAQQQAQAQQQQDAQQQVGSEGGVQEGAPASGVDVHAHEHSEVAGPSGLAKATAAGLPDPSSPEWVDGLVSEMSAAADLDDAKRRAARVLQTFATAVASAGGDAENARLCTQIDDLARENSILKRAVATLHNRHHEMFKEAGQVGDLKRLVAHQQEQLKQAEISNYTLQMHLRQAADGGGGGEKHNRRGPDVF</sequence>
<feature type="region of interest" description="Disordered" evidence="2">
    <location>
        <begin position="114"/>
        <end position="172"/>
    </location>
</feature>
<dbReference type="GO" id="GO:0043130">
    <property type="term" value="F:ubiquitin binding"/>
    <property type="evidence" value="ECO:0007669"/>
    <property type="project" value="InterPro"/>
</dbReference>
<dbReference type="PROSITE" id="PS51140">
    <property type="entry name" value="CUE"/>
    <property type="match status" value="1"/>
</dbReference>
<dbReference type="InterPro" id="IPR009060">
    <property type="entry name" value="UBA-like_sf"/>
</dbReference>
<feature type="coiled-coil region" evidence="1">
    <location>
        <begin position="220"/>
        <end position="271"/>
    </location>
</feature>
<gene>
    <name evidence="4" type="ORF">PSIN1315_LOCUS3366</name>
</gene>
<protein>
    <recommendedName>
        <fullName evidence="3">CUE domain-containing protein</fullName>
    </recommendedName>
</protein>
<evidence type="ECO:0000259" key="3">
    <source>
        <dbReference type="PROSITE" id="PS51140"/>
    </source>
</evidence>
<evidence type="ECO:0000313" key="4">
    <source>
        <dbReference type="EMBL" id="CAE0131227.1"/>
    </source>
</evidence>
<dbReference type="Pfam" id="PF02845">
    <property type="entry name" value="CUE"/>
    <property type="match status" value="1"/>
</dbReference>
<evidence type="ECO:0000256" key="2">
    <source>
        <dbReference type="SAM" id="MobiDB-lite"/>
    </source>
</evidence>
<keyword evidence="1" id="KW-0175">Coiled coil</keyword>
<dbReference type="AlphaFoldDB" id="A0A7S3F703"/>
<dbReference type="EMBL" id="HBHY01005143">
    <property type="protein sequence ID" value="CAE0131227.1"/>
    <property type="molecule type" value="Transcribed_RNA"/>
</dbReference>
<dbReference type="CDD" id="cd14279">
    <property type="entry name" value="CUE"/>
    <property type="match status" value="1"/>
</dbReference>
<dbReference type="SUPFAM" id="SSF46934">
    <property type="entry name" value="UBA-like"/>
    <property type="match status" value="1"/>
</dbReference>
<feature type="domain" description="CUE" evidence="3">
    <location>
        <begin position="60"/>
        <end position="103"/>
    </location>
</feature>
<reference evidence="4" key="1">
    <citation type="submission" date="2021-01" db="EMBL/GenBank/DDBJ databases">
        <authorList>
            <person name="Corre E."/>
            <person name="Pelletier E."/>
            <person name="Niang G."/>
            <person name="Scheremetjew M."/>
            <person name="Finn R."/>
            <person name="Kale V."/>
            <person name="Holt S."/>
            <person name="Cochrane G."/>
            <person name="Meng A."/>
            <person name="Brown T."/>
            <person name="Cohen L."/>
        </authorList>
    </citation>
    <scope>NUCLEOTIDE SEQUENCE</scope>
    <source>
        <strain evidence="4">RCC927</strain>
    </source>
</reference>
<dbReference type="PANTHER" id="PTHR31245:SF20">
    <property type="entry name" value="F18B13.13 PROTEIN"/>
    <property type="match status" value="1"/>
</dbReference>
<dbReference type="Gene3D" id="1.10.8.10">
    <property type="entry name" value="DNA helicase RuvA subunit, C-terminal domain"/>
    <property type="match status" value="1"/>
</dbReference>
<accession>A0A7S3F703</accession>
<name>A0A7S3F703_9VIRI</name>